<reference evidence="1 2" key="1">
    <citation type="submission" date="2021-02" db="EMBL/GenBank/DDBJ databases">
        <title>Genome assembly of Pseudopithomyces chartarum.</title>
        <authorList>
            <person name="Jauregui R."/>
            <person name="Singh J."/>
            <person name="Voisey C."/>
        </authorList>
    </citation>
    <scope>NUCLEOTIDE SEQUENCE [LARGE SCALE GENOMIC DNA]</scope>
    <source>
        <strain evidence="1 2">AGR01</strain>
    </source>
</reference>
<sequence length="313" mass="36735">MASETGFLDLPREIREMIYDHVFDDLDLPSYGNFFTGGTVYTPSSVPLLYVHTHISEELQARLYKNHRTVIPIQEPSGYVRGGKTMDLNTDHISRQRIFATKTIIVEVAETHDSYEVHDSGNEEPSQPETEEYFWEQHGDTCADMIKDTLSVVLSSFPNVKHVKLKLWDCQNGIYPSGWKEAISELHDKWKNINICIDLYLFDYYDQDAGDGGTNFVQGWHRDFKRMKGVTFRVFNFNKFFRRNGDEHYKGHRVNPEAWYMMNNGWMDKEEFNEVSQMYSVTVRPKYITGLSEDTEELFQVMEDIQSYWEVFS</sequence>
<evidence type="ECO:0000313" key="2">
    <source>
        <dbReference type="Proteomes" id="UP001280581"/>
    </source>
</evidence>
<gene>
    <name evidence="1" type="ORF">GRF29_1g78104</name>
</gene>
<dbReference type="Proteomes" id="UP001280581">
    <property type="component" value="Unassembled WGS sequence"/>
</dbReference>
<proteinExistence type="predicted"/>
<keyword evidence="2" id="KW-1185">Reference proteome</keyword>
<organism evidence="1 2">
    <name type="scientific">Pseudopithomyces chartarum</name>
    <dbReference type="NCBI Taxonomy" id="1892770"/>
    <lineage>
        <taxon>Eukaryota</taxon>
        <taxon>Fungi</taxon>
        <taxon>Dikarya</taxon>
        <taxon>Ascomycota</taxon>
        <taxon>Pezizomycotina</taxon>
        <taxon>Dothideomycetes</taxon>
        <taxon>Pleosporomycetidae</taxon>
        <taxon>Pleosporales</taxon>
        <taxon>Massarineae</taxon>
        <taxon>Didymosphaeriaceae</taxon>
        <taxon>Pseudopithomyces</taxon>
    </lineage>
</organism>
<dbReference type="EMBL" id="WVTA01000001">
    <property type="protein sequence ID" value="KAK3216532.1"/>
    <property type="molecule type" value="Genomic_DNA"/>
</dbReference>
<accession>A0AAN6RLT6</accession>
<evidence type="ECO:0000313" key="1">
    <source>
        <dbReference type="EMBL" id="KAK3216532.1"/>
    </source>
</evidence>
<dbReference type="AlphaFoldDB" id="A0AAN6RLT6"/>
<protein>
    <submittedName>
        <fullName evidence="1">Uncharacterized protein</fullName>
    </submittedName>
</protein>
<name>A0AAN6RLT6_9PLEO</name>
<comment type="caution">
    <text evidence="1">The sequence shown here is derived from an EMBL/GenBank/DDBJ whole genome shotgun (WGS) entry which is preliminary data.</text>
</comment>